<organism evidence="2 3">
    <name type="scientific">Actibacterium lipolyticum</name>
    <dbReference type="NCBI Taxonomy" id="1524263"/>
    <lineage>
        <taxon>Bacteria</taxon>
        <taxon>Pseudomonadati</taxon>
        <taxon>Pseudomonadota</taxon>
        <taxon>Alphaproteobacteria</taxon>
        <taxon>Rhodobacterales</taxon>
        <taxon>Roseobacteraceae</taxon>
        <taxon>Actibacterium</taxon>
    </lineage>
</organism>
<reference evidence="3" key="1">
    <citation type="submission" date="2017-05" db="EMBL/GenBank/DDBJ databases">
        <authorList>
            <person name="Rodrigo-Torres L."/>
            <person name="Arahal R. D."/>
            <person name="Lucena T."/>
        </authorList>
    </citation>
    <scope>NUCLEOTIDE SEQUENCE [LARGE SCALE GENOMIC DNA]</scope>
    <source>
        <strain evidence="3">CECT 8621</strain>
    </source>
</reference>
<protein>
    <recommendedName>
        <fullName evidence="1">ABC-type transport auxiliary lipoprotein component domain-containing protein</fullName>
    </recommendedName>
</protein>
<keyword evidence="3" id="KW-1185">Reference proteome</keyword>
<gene>
    <name evidence="2" type="ORF">COL8621_02560</name>
</gene>
<sequence length="188" mass="19567">MTISTRLSCVVFAAILAGCSGEPARLAIAPETSALKVRSAARSVSVAEVSLPAYAEAVEVAVQGENGLVGLVPGVIWADTPPRALTSGLVRNLTAITGAEVAAAPWPLDGNPDAELTVRVEQMLVTADGMLRLTGQYAVRRDSFTTDRSGSISSFEIAVPTGSPELADIARAHDAAWRQLAEDIARSL</sequence>
<feature type="domain" description="ABC-type transport auxiliary lipoprotein component" evidence="1">
    <location>
        <begin position="31"/>
        <end position="185"/>
    </location>
</feature>
<evidence type="ECO:0000259" key="1">
    <source>
        <dbReference type="Pfam" id="PF03886"/>
    </source>
</evidence>
<dbReference type="SUPFAM" id="SSF159594">
    <property type="entry name" value="XCC0632-like"/>
    <property type="match status" value="1"/>
</dbReference>
<dbReference type="EMBL" id="FXYE01000002">
    <property type="protein sequence ID" value="SMX44460.1"/>
    <property type="molecule type" value="Genomic_DNA"/>
</dbReference>
<dbReference type="AlphaFoldDB" id="A0A238KP84"/>
<dbReference type="OrthoDB" id="7858211at2"/>
<evidence type="ECO:0000313" key="2">
    <source>
        <dbReference type="EMBL" id="SMX44460.1"/>
    </source>
</evidence>
<dbReference type="Pfam" id="PF03886">
    <property type="entry name" value="ABC_trans_aux"/>
    <property type="match status" value="1"/>
</dbReference>
<name>A0A238KP84_9RHOB</name>
<evidence type="ECO:0000313" key="3">
    <source>
        <dbReference type="Proteomes" id="UP000202922"/>
    </source>
</evidence>
<dbReference type="PROSITE" id="PS51257">
    <property type="entry name" value="PROKAR_LIPOPROTEIN"/>
    <property type="match status" value="1"/>
</dbReference>
<dbReference type="RefSeq" id="WP_093967697.1">
    <property type="nucleotide sequence ID" value="NZ_FXYE01000002.1"/>
</dbReference>
<proteinExistence type="predicted"/>
<accession>A0A238KP84</accession>
<dbReference type="InterPro" id="IPR005586">
    <property type="entry name" value="ABC_trans_aux"/>
</dbReference>
<dbReference type="Gene3D" id="3.40.50.10610">
    <property type="entry name" value="ABC-type transport auxiliary lipoprotein component"/>
    <property type="match status" value="1"/>
</dbReference>
<dbReference type="Proteomes" id="UP000202922">
    <property type="component" value="Unassembled WGS sequence"/>
</dbReference>